<evidence type="ECO:0000313" key="3">
    <source>
        <dbReference type="Proteomes" id="UP000693715"/>
    </source>
</evidence>
<organism evidence="2 3">
    <name type="scientific">Photorhabdus akhurstii</name>
    <dbReference type="NCBI Taxonomy" id="171438"/>
    <lineage>
        <taxon>Bacteria</taxon>
        <taxon>Pseudomonadati</taxon>
        <taxon>Pseudomonadota</taxon>
        <taxon>Gammaproteobacteria</taxon>
        <taxon>Enterobacterales</taxon>
        <taxon>Morganellaceae</taxon>
        <taxon>Photorhabdus</taxon>
    </lineage>
</organism>
<gene>
    <name evidence="2" type="ORF">B0X70_20065</name>
</gene>
<dbReference type="EMBL" id="CP020335">
    <property type="protein sequence ID" value="QXF35216.1"/>
    <property type="molecule type" value="Genomic_DNA"/>
</dbReference>
<sequence>MNWIKCSDRLPELDMPVFAGWFNADGEFFWGCYVRTISDFEINEWLWSICDDFGRGDWWLDDDYSMITHWMPLPQPPKEL</sequence>
<proteinExistence type="predicted"/>
<name>A0ABX8LY43_9GAMM</name>
<evidence type="ECO:0000313" key="2">
    <source>
        <dbReference type="EMBL" id="QXF35216.1"/>
    </source>
</evidence>
<accession>A0ABX8LY43</accession>
<keyword evidence="3" id="KW-1185">Reference proteome</keyword>
<evidence type="ECO:0000259" key="1">
    <source>
        <dbReference type="Pfam" id="PF04448"/>
    </source>
</evidence>
<dbReference type="Pfam" id="PF04448">
    <property type="entry name" value="DUF551"/>
    <property type="match status" value="1"/>
</dbReference>
<feature type="domain" description="DUF551" evidence="1">
    <location>
        <begin position="3"/>
        <end position="78"/>
    </location>
</feature>
<dbReference type="InterPro" id="IPR007539">
    <property type="entry name" value="DUF551"/>
</dbReference>
<reference evidence="2 3" key="1">
    <citation type="submission" date="2017-03" db="EMBL/GenBank/DDBJ databases">
        <title>Genome comparison of Photorhabdus luminescens strain 0813-124 phase variants.</title>
        <authorList>
            <person name="Chien C.-C."/>
            <person name="Chen W.-J."/>
            <person name="Shih M.-C."/>
            <person name="Hsieh F.-C."/>
        </authorList>
    </citation>
    <scope>NUCLEOTIDE SEQUENCE [LARGE SCALE GENOMIC DNA]</scope>
    <source>
        <strain evidence="2 3">0813-124 phase II</strain>
    </source>
</reference>
<dbReference type="Proteomes" id="UP000693715">
    <property type="component" value="Chromosome"/>
</dbReference>
<protein>
    <recommendedName>
        <fullName evidence="1">DUF551 domain-containing protein</fullName>
    </recommendedName>
</protein>
<dbReference type="RefSeq" id="WP_217470203.1">
    <property type="nucleotide sequence ID" value="NZ_CP020335.1"/>
</dbReference>